<reference evidence="1" key="2">
    <citation type="submission" date="2025-08" db="UniProtKB">
        <authorList>
            <consortium name="Ensembl"/>
        </authorList>
    </citation>
    <scope>IDENTIFICATION</scope>
</reference>
<dbReference type="AlphaFoldDB" id="A0A8B9T3B6"/>
<evidence type="ECO:0000313" key="1">
    <source>
        <dbReference type="Ensembl" id="ENSAPLP00020014755.1"/>
    </source>
</evidence>
<reference evidence="1" key="3">
    <citation type="submission" date="2025-09" db="UniProtKB">
        <authorList>
            <consortium name="Ensembl"/>
        </authorList>
    </citation>
    <scope>IDENTIFICATION</scope>
</reference>
<dbReference type="Proteomes" id="UP000694400">
    <property type="component" value="Chromosome 5"/>
</dbReference>
<accession>A0A8B9T3B6</accession>
<proteinExistence type="predicted"/>
<protein>
    <submittedName>
        <fullName evidence="1">Uncharacterized protein</fullName>
    </submittedName>
</protein>
<organism evidence="1 2">
    <name type="scientific">Anas platyrhynchos</name>
    <name type="common">Mallard</name>
    <name type="synonym">Anas boschas</name>
    <dbReference type="NCBI Taxonomy" id="8839"/>
    <lineage>
        <taxon>Eukaryota</taxon>
        <taxon>Metazoa</taxon>
        <taxon>Chordata</taxon>
        <taxon>Craniata</taxon>
        <taxon>Vertebrata</taxon>
        <taxon>Euteleostomi</taxon>
        <taxon>Archelosauria</taxon>
        <taxon>Archosauria</taxon>
        <taxon>Dinosauria</taxon>
        <taxon>Saurischia</taxon>
        <taxon>Theropoda</taxon>
        <taxon>Coelurosauria</taxon>
        <taxon>Aves</taxon>
        <taxon>Neognathae</taxon>
        <taxon>Galloanserae</taxon>
        <taxon>Anseriformes</taxon>
        <taxon>Anatidae</taxon>
        <taxon>Anatinae</taxon>
        <taxon>Anas</taxon>
    </lineage>
</organism>
<reference evidence="1" key="1">
    <citation type="submission" date="2019-08" db="EMBL/GenBank/DDBJ databases">
        <title>Three high-quality genomes provides insights into domestication of ducks.</title>
        <authorList>
            <person name="Hou Z.C."/>
            <person name="Zhu F."/>
            <person name="Yin Z.T."/>
            <person name="Zhang F."/>
        </authorList>
    </citation>
    <scope>NUCLEOTIDE SEQUENCE [LARGE SCALE GENOMIC DNA]</scope>
</reference>
<sequence>MGVTGHLPHLTSPCTSPSPPKHLTIFIQCDLLNLFSEYKIKKSVHQISLPQNLSKAYELSKPRSLDGVSCSLHYGSKRPFFGCNSPKTGTQWLCSGFGEQCGTEAPGSRPKQAVSHLCMACHVLTVLLGRCHLAAPNSMCVGVQRERFEVCRAGLGTRFETALLMARPWKGKALIAGSVVELHSCRPPSPSPRALQLEEDKCCG</sequence>
<evidence type="ECO:0000313" key="2">
    <source>
        <dbReference type="Proteomes" id="UP000694400"/>
    </source>
</evidence>
<name>A0A8B9T3B6_ANAPL</name>
<dbReference type="Ensembl" id="ENSAPLT00020015892.1">
    <property type="protein sequence ID" value="ENSAPLP00020014755.1"/>
    <property type="gene ID" value="ENSAPLG00020010721.1"/>
</dbReference>